<proteinExistence type="predicted"/>
<dbReference type="Gramene" id="OBART11G01420.1">
    <property type="protein sequence ID" value="OBART11G01420.1"/>
    <property type="gene ID" value="OBART11G01420"/>
</dbReference>
<sequence>MDLDAVQVLTMTEKWQHDARMMTAQTLEMVERKELVSRLEEEEKKRLIILSGICGGGSKIDEGDDRSVMGIGGYVAAFMEKKTSD</sequence>
<name>A0A0D3HHL5_9ORYZ</name>
<dbReference type="EnsemblPlants" id="OBART11G01420.1">
    <property type="protein sequence ID" value="OBART11G01420.1"/>
    <property type="gene ID" value="OBART11G01420"/>
</dbReference>
<reference evidence="1" key="2">
    <citation type="submission" date="2015-03" db="UniProtKB">
        <authorList>
            <consortium name="EnsemblPlants"/>
        </authorList>
    </citation>
    <scope>IDENTIFICATION</scope>
</reference>
<dbReference type="Proteomes" id="UP000026960">
    <property type="component" value="Chromosome 11"/>
</dbReference>
<keyword evidence="2" id="KW-1185">Reference proteome</keyword>
<organism evidence="1">
    <name type="scientific">Oryza barthii</name>
    <dbReference type="NCBI Taxonomy" id="65489"/>
    <lineage>
        <taxon>Eukaryota</taxon>
        <taxon>Viridiplantae</taxon>
        <taxon>Streptophyta</taxon>
        <taxon>Embryophyta</taxon>
        <taxon>Tracheophyta</taxon>
        <taxon>Spermatophyta</taxon>
        <taxon>Magnoliopsida</taxon>
        <taxon>Liliopsida</taxon>
        <taxon>Poales</taxon>
        <taxon>Poaceae</taxon>
        <taxon>BOP clade</taxon>
        <taxon>Oryzoideae</taxon>
        <taxon>Oryzeae</taxon>
        <taxon>Oryzinae</taxon>
        <taxon>Oryza</taxon>
    </lineage>
</organism>
<protein>
    <submittedName>
        <fullName evidence="1">Uncharacterized protein</fullName>
    </submittedName>
</protein>
<dbReference type="PaxDb" id="65489-OBART11G01420.1"/>
<evidence type="ECO:0000313" key="2">
    <source>
        <dbReference type="Proteomes" id="UP000026960"/>
    </source>
</evidence>
<evidence type="ECO:0000313" key="1">
    <source>
        <dbReference type="EnsemblPlants" id="OBART11G01420.1"/>
    </source>
</evidence>
<reference evidence="1" key="1">
    <citation type="journal article" date="2009" name="Rice">
        <title>De Novo Next Generation Sequencing of Plant Genomes.</title>
        <authorList>
            <person name="Rounsley S."/>
            <person name="Marri P.R."/>
            <person name="Yu Y."/>
            <person name="He R."/>
            <person name="Sisneros N."/>
            <person name="Goicoechea J.L."/>
            <person name="Lee S.J."/>
            <person name="Angelova A."/>
            <person name="Kudrna D."/>
            <person name="Luo M."/>
            <person name="Affourtit J."/>
            <person name="Desany B."/>
            <person name="Knight J."/>
            <person name="Niazi F."/>
            <person name="Egholm M."/>
            <person name="Wing R.A."/>
        </authorList>
    </citation>
    <scope>NUCLEOTIDE SEQUENCE [LARGE SCALE GENOMIC DNA]</scope>
    <source>
        <strain evidence="1">cv. IRGC 105608</strain>
    </source>
</reference>
<dbReference type="AlphaFoldDB" id="A0A0D3HHL5"/>
<dbReference type="HOGENOM" id="CLU_2516187_0_0_1"/>
<accession>A0A0D3HHL5</accession>